<dbReference type="NCBIfam" id="TIGR00613">
    <property type="entry name" value="reco"/>
    <property type="match status" value="1"/>
</dbReference>
<keyword evidence="3 7" id="KW-0227">DNA damage</keyword>
<sequence>MKNSITTEAIILSETRYSESSKILRAYTKEIGKVSIMAKGALRPKSKLVTFSQPHCHFLCNLSQGKNFYYIEPIKIIDSNFFLRRDYTTIVLAGYISEMVEKSFLEGETNETVFDLIVKTLRLMNGNKNVEALVLAFSLKYISYMGYRPNLKEVENPFFSNYDGGVTNKGGTILRIEDIYYLKKLLYTSLDELVFDYDLSRTIFLLNLIADYIKYNLEIHEFNSLKIL</sequence>
<dbReference type="AlphaFoldDB" id="A0A379DFG2"/>
<dbReference type="Pfam" id="PF11967">
    <property type="entry name" value="RecO_N"/>
    <property type="match status" value="1"/>
</dbReference>
<proteinExistence type="inferred from homology"/>
<dbReference type="HAMAP" id="MF_00201">
    <property type="entry name" value="RecO"/>
    <property type="match status" value="1"/>
</dbReference>
<dbReference type="EMBL" id="UGTH01000001">
    <property type="protein sequence ID" value="SUB76013.1"/>
    <property type="molecule type" value="Genomic_DNA"/>
</dbReference>
<dbReference type="InterPro" id="IPR042242">
    <property type="entry name" value="RecO_C"/>
</dbReference>
<dbReference type="InterPro" id="IPR003717">
    <property type="entry name" value="RecO"/>
</dbReference>
<evidence type="ECO:0000256" key="5">
    <source>
        <dbReference type="ARBA" id="ARBA00023204"/>
    </source>
</evidence>
<dbReference type="GO" id="GO:0006302">
    <property type="term" value="P:double-strand break repair"/>
    <property type="evidence" value="ECO:0007669"/>
    <property type="project" value="TreeGrafter"/>
</dbReference>
<evidence type="ECO:0000256" key="6">
    <source>
        <dbReference type="ARBA" id="ARBA00033409"/>
    </source>
</evidence>
<name>A0A379DFG2_9FIRM</name>
<dbReference type="Gene3D" id="1.20.1440.120">
    <property type="entry name" value="Recombination protein O, C-terminal domain"/>
    <property type="match status" value="1"/>
</dbReference>
<gene>
    <name evidence="7 9" type="primary">recO</name>
    <name evidence="9" type="ORF">NCTC11088_01822</name>
</gene>
<dbReference type="GO" id="GO:0006310">
    <property type="term" value="P:DNA recombination"/>
    <property type="evidence" value="ECO:0007669"/>
    <property type="project" value="UniProtKB-UniRule"/>
</dbReference>
<evidence type="ECO:0000256" key="2">
    <source>
        <dbReference type="ARBA" id="ARBA00021310"/>
    </source>
</evidence>
<keyword evidence="4 7" id="KW-0233">DNA recombination</keyword>
<dbReference type="PANTHER" id="PTHR33991">
    <property type="entry name" value="DNA REPAIR PROTEIN RECO"/>
    <property type="match status" value="1"/>
</dbReference>
<evidence type="ECO:0000313" key="10">
    <source>
        <dbReference type="Proteomes" id="UP000254777"/>
    </source>
</evidence>
<evidence type="ECO:0000259" key="8">
    <source>
        <dbReference type="Pfam" id="PF11967"/>
    </source>
</evidence>
<dbReference type="PANTHER" id="PTHR33991:SF1">
    <property type="entry name" value="DNA REPAIR PROTEIN RECO"/>
    <property type="match status" value="1"/>
</dbReference>
<comment type="similarity">
    <text evidence="1 7">Belongs to the RecO family.</text>
</comment>
<dbReference type="GO" id="GO:0043590">
    <property type="term" value="C:bacterial nucleoid"/>
    <property type="evidence" value="ECO:0007669"/>
    <property type="project" value="TreeGrafter"/>
</dbReference>
<keyword evidence="5 7" id="KW-0234">DNA repair</keyword>
<evidence type="ECO:0000256" key="4">
    <source>
        <dbReference type="ARBA" id="ARBA00023172"/>
    </source>
</evidence>
<evidence type="ECO:0000313" key="9">
    <source>
        <dbReference type="EMBL" id="SUB76013.1"/>
    </source>
</evidence>
<evidence type="ECO:0000256" key="3">
    <source>
        <dbReference type="ARBA" id="ARBA00022763"/>
    </source>
</evidence>
<protein>
    <recommendedName>
        <fullName evidence="2 7">DNA repair protein RecO</fullName>
    </recommendedName>
    <alternativeName>
        <fullName evidence="6 7">Recombination protein O</fullName>
    </alternativeName>
</protein>
<reference evidence="9 10" key="1">
    <citation type="submission" date="2018-06" db="EMBL/GenBank/DDBJ databases">
        <authorList>
            <consortium name="Pathogen Informatics"/>
            <person name="Doyle S."/>
        </authorList>
    </citation>
    <scope>NUCLEOTIDE SEQUENCE [LARGE SCALE GENOMIC DNA]</scope>
    <source>
        <strain evidence="9 10">NCTC11088</strain>
    </source>
</reference>
<evidence type="ECO:0000256" key="1">
    <source>
        <dbReference type="ARBA" id="ARBA00007452"/>
    </source>
</evidence>
<dbReference type="SUPFAM" id="SSF50249">
    <property type="entry name" value="Nucleic acid-binding proteins"/>
    <property type="match status" value="1"/>
</dbReference>
<dbReference type="Gene3D" id="2.40.50.140">
    <property type="entry name" value="Nucleic acid-binding proteins"/>
    <property type="match status" value="1"/>
</dbReference>
<dbReference type="RefSeq" id="WP_115312225.1">
    <property type="nucleotide sequence ID" value="NZ_UGTH01000001.1"/>
</dbReference>
<dbReference type="InterPro" id="IPR037278">
    <property type="entry name" value="ARFGAP/RecO"/>
</dbReference>
<dbReference type="InterPro" id="IPR022572">
    <property type="entry name" value="DNA_rep/recomb_RecO_N"/>
</dbReference>
<organism evidence="9 10">
    <name type="scientific">Peptoniphilus indolicus</name>
    <dbReference type="NCBI Taxonomy" id="33030"/>
    <lineage>
        <taxon>Bacteria</taxon>
        <taxon>Bacillati</taxon>
        <taxon>Bacillota</taxon>
        <taxon>Tissierellia</taxon>
        <taxon>Tissierellales</taxon>
        <taxon>Peptoniphilaceae</taxon>
        <taxon>Peptoniphilus</taxon>
    </lineage>
</organism>
<feature type="domain" description="DNA replication/recombination mediator RecO N-terminal" evidence="8">
    <location>
        <begin position="1"/>
        <end position="79"/>
    </location>
</feature>
<evidence type="ECO:0000256" key="7">
    <source>
        <dbReference type="HAMAP-Rule" id="MF_00201"/>
    </source>
</evidence>
<dbReference type="InterPro" id="IPR012340">
    <property type="entry name" value="NA-bd_OB-fold"/>
</dbReference>
<comment type="function">
    <text evidence="7">Involved in DNA repair and RecF pathway recombination.</text>
</comment>
<accession>A0A379DFG2</accession>
<dbReference type="Pfam" id="PF02565">
    <property type="entry name" value="RecO_C"/>
    <property type="match status" value="1"/>
</dbReference>
<dbReference type="SUPFAM" id="SSF57863">
    <property type="entry name" value="ArfGap/RecO-like zinc finger"/>
    <property type="match status" value="1"/>
</dbReference>
<dbReference type="Proteomes" id="UP000254777">
    <property type="component" value="Unassembled WGS sequence"/>
</dbReference>